<feature type="region of interest" description="Disordered" evidence="1">
    <location>
        <begin position="31"/>
        <end position="53"/>
    </location>
</feature>
<reference evidence="2" key="1">
    <citation type="journal article" date="2020" name="Nat. Commun.">
        <title>Large-scale genome sequencing of mycorrhizal fungi provides insights into the early evolution of symbiotic traits.</title>
        <authorList>
            <person name="Miyauchi S."/>
            <person name="Kiss E."/>
            <person name="Kuo A."/>
            <person name="Drula E."/>
            <person name="Kohler A."/>
            <person name="Sanchez-Garcia M."/>
            <person name="Morin E."/>
            <person name="Andreopoulos B."/>
            <person name="Barry K.W."/>
            <person name="Bonito G."/>
            <person name="Buee M."/>
            <person name="Carver A."/>
            <person name="Chen C."/>
            <person name="Cichocki N."/>
            <person name="Clum A."/>
            <person name="Culley D."/>
            <person name="Crous P.W."/>
            <person name="Fauchery L."/>
            <person name="Girlanda M."/>
            <person name="Hayes R.D."/>
            <person name="Keri Z."/>
            <person name="LaButti K."/>
            <person name="Lipzen A."/>
            <person name="Lombard V."/>
            <person name="Magnuson J."/>
            <person name="Maillard F."/>
            <person name="Murat C."/>
            <person name="Nolan M."/>
            <person name="Ohm R.A."/>
            <person name="Pangilinan J."/>
            <person name="Pereira M.F."/>
            <person name="Perotto S."/>
            <person name="Peter M."/>
            <person name="Pfister S."/>
            <person name="Riley R."/>
            <person name="Sitrit Y."/>
            <person name="Stielow J.B."/>
            <person name="Szollosi G."/>
            <person name="Zifcakova L."/>
            <person name="Stursova M."/>
            <person name="Spatafora J.W."/>
            <person name="Tedersoo L."/>
            <person name="Vaario L.M."/>
            <person name="Yamada A."/>
            <person name="Yan M."/>
            <person name="Wang P."/>
            <person name="Xu J."/>
            <person name="Bruns T."/>
            <person name="Baldrian P."/>
            <person name="Vilgalys R."/>
            <person name="Dunand C."/>
            <person name="Henrissat B."/>
            <person name="Grigoriev I.V."/>
            <person name="Hibbett D."/>
            <person name="Nagy L.G."/>
            <person name="Martin F.M."/>
        </authorList>
    </citation>
    <scope>NUCLEOTIDE SEQUENCE</scope>
    <source>
        <strain evidence="2">UP504</strain>
    </source>
</reference>
<keyword evidence="3" id="KW-1185">Reference proteome</keyword>
<dbReference type="OrthoDB" id="2576541at2759"/>
<accession>A0A9P6B4C1</accession>
<evidence type="ECO:0000256" key="1">
    <source>
        <dbReference type="SAM" id="MobiDB-lite"/>
    </source>
</evidence>
<dbReference type="AlphaFoldDB" id="A0A9P6B4C1"/>
<organism evidence="2 3">
    <name type="scientific">Hydnum rufescens UP504</name>
    <dbReference type="NCBI Taxonomy" id="1448309"/>
    <lineage>
        <taxon>Eukaryota</taxon>
        <taxon>Fungi</taxon>
        <taxon>Dikarya</taxon>
        <taxon>Basidiomycota</taxon>
        <taxon>Agaricomycotina</taxon>
        <taxon>Agaricomycetes</taxon>
        <taxon>Cantharellales</taxon>
        <taxon>Hydnaceae</taxon>
        <taxon>Hydnum</taxon>
    </lineage>
</organism>
<evidence type="ECO:0000313" key="3">
    <source>
        <dbReference type="Proteomes" id="UP000886523"/>
    </source>
</evidence>
<comment type="caution">
    <text evidence="2">The sequence shown here is derived from an EMBL/GenBank/DDBJ whole genome shotgun (WGS) entry which is preliminary data.</text>
</comment>
<dbReference type="Proteomes" id="UP000886523">
    <property type="component" value="Unassembled WGS sequence"/>
</dbReference>
<evidence type="ECO:0000313" key="2">
    <source>
        <dbReference type="EMBL" id="KAF9517340.1"/>
    </source>
</evidence>
<sequence>MKLGYSVTTFCPPASVIPNLQPLIGDARRRLHSQGEHVERQGPFNPSGVSPSSTWGLLTTSSWSLSGPTPLPTSTAVTSSTPWTISSSSTSSTSSSSSDLTTTPATLLLNPTFSSTSLTTIEVTSQATTDSNSGLCALAIIGFIIWKLKKKRFSGFDDKEVKAIHWPDFEGAAATTHPLPARPTGRAGIEMSPLEPSEMDFDGRSWSDSSIADVAIQAAPPPYALPAPEPAQRYYGHSASGVYPHSGPYYDPYPRPVPHMMSPHQVRLDDRYGARSPDSNESRWALSPGPRAVYSVLGRAPFPDPGPSYATGSSSPGANMGFGDMHLVSPGVYAAHGEGEGGIRGLPRALV</sequence>
<dbReference type="EMBL" id="MU128932">
    <property type="protein sequence ID" value="KAF9517340.1"/>
    <property type="molecule type" value="Genomic_DNA"/>
</dbReference>
<gene>
    <name evidence="2" type="ORF">BS47DRAFT_1339549</name>
</gene>
<proteinExistence type="predicted"/>
<protein>
    <submittedName>
        <fullName evidence="2">Uncharacterized protein</fullName>
    </submittedName>
</protein>
<name>A0A9P6B4C1_9AGAM</name>
<feature type="region of interest" description="Disordered" evidence="1">
    <location>
        <begin position="66"/>
        <end position="101"/>
    </location>
</feature>